<dbReference type="SUPFAM" id="SSF55073">
    <property type="entry name" value="Nucleotide cyclase"/>
    <property type="match status" value="1"/>
</dbReference>
<dbReference type="PIRSF" id="PIRSF005925">
    <property type="entry name" value="Dos"/>
    <property type="match status" value="1"/>
</dbReference>
<protein>
    <submittedName>
        <fullName evidence="5">EAL domain-containing protein</fullName>
    </submittedName>
</protein>
<dbReference type="InterPro" id="IPR043128">
    <property type="entry name" value="Rev_trsase/Diguanyl_cyclase"/>
</dbReference>
<evidence type="ECO:0000259" key="4">
    <source>
        <dbReference type="PROSITE" id="PS50887"/>
    </source>
</evidence>
<dbReference type="EMBL" id="JACOGA010000008">
    <property type="protein sequence ID" value="MBC3873862.1"/>
    <property type="molecule type" value="Genomic_DNA"/>
</dbReference>
<dbReference type="PROSITE" id="PS50113">
    <property type="entry name" value="PAC"/>
    <property type="match status" value="1"/>
</dbReference>
<dbReference type="CDD" id="cd00130">
    <property type="entry name" value="PAS"/>
    <property type="match status" value="1"/>
</dbReference>
<dbReference type="InterPro" id="IPR000700">
    <property type="entry name" value="PAS-assoc_C"/>
</dbReference>
<feature type="domain" description="PAC" evidence="2">
    <location>
        <begin position="392"/>
        <end position="446"/>
    </location>
</feature>
<dbReference type="InterPro" id="IPR012226">
    <property type="entry name" value="Diguanyl_cyclase/Pdiesterase"/>
</dbReference>
<evidence type="ECO:0000259" key="3">
    <source>
        <dbReference type="PROSITE" id="PS50883"/>
    </source>
</evidence>
<accession>A0ABR6YBY3</accession>
<dbReference type="SMART" id="SM00267">
    <property type="entry name" value="GGDEF"/>
    <property type="match status" value="1"/>
</dbReference>
<dbReference type="CDD" id="cd01948">
    <property type="entry name" value="EAL"/>
    <property type="match status" value="1"/>
</dbReference>
<dbReference type="PROSITE" id="PS50887">
    <property type="entry name" value="GGDEF"/>
    <property type="match status" value="1"/>
</dbReference>
<dbReference type="PANTHER" id="PTHR44757:SF2">
    <property type="entry name" value="BIOFILM ARCHITECTURE MAINTENANCE PROTEIN MBAA"/>
    <property type="match status" value="1"/>
</dbReference>
<dbReference type="Gene3D" id="3.30.450.20">
    <property type="entry name" value="PAS domain"/>
    <property type="match status" value="2"/>
</dbReference>
<gene>
    <name evidence="5" type="ORF">H8K55_09690</name>
</gene>
<dbReference type="Gene3D" id="3.30.450.40">
    <property type="match status" value="1"/>
</dbReference>
<dbReference type="SUPFAM" id="SSF55781">
    <property type="entry name" value="GAF domain-like"/>
    <property type="match status" value="1"/>
</dbReference>
<dbReference type="CDD" id="cd01949">
    <property type="entry name" value="GGDEF"/>
    <property type="match status" value="1"/>
</dbReference>
<comment type="caution">
    <text evidence="5">The sequence shown here is derived from an EMBL/GenBank/DDBJ whole genome shotgun (WGS) entry which is preliminary data.</text>
</comment>
<feature type="domain" description="PAS" evidence="1">
    <location>
        <begin position="313"/>
        <end position="375"/>
    </location>
</feature>
<dbReference type="Pfam" id="PF00563">
    <property type="entry name" value="EAL"/>
    <property type="match status" value="1"/>
</dbReference>
<dbReference type="Pfam" id="PF13426">
    <property type="entry name" value="PAS_9"/>
    <property type="match status" value="1"/>
</dbReference>
<dbReference type="InterPro" id="IPR000160">
    <property type="entry name" value="GGDEF_dom"/>
</dbReference>
<reference evidence="5 6" key="1">
    <citation type="submission" date="2020-08" db="EMBL/GenBank/DDBJ databases">
        <title>Novel species isolated from subtropical streams in China.</title>
        <authorList>
            <person name="Lu H."/>
        </authorList>
    </citation>
    <scope>NUCLEOTIDE SEQUENCE [LARGE SCALE GENOMIC DNA]</scope>
    <source>
        <strain evidence="5 6">LX15W</strain>
    </source>
</reference>
<evidence type="ECO:0000259" key="2">
    <source>
        <dbReference type="PROSITE" id="PS50113"/>
    </source>
</evidence>
<dbReference type="InterPro" id="IPR000014">
    <property type="entry name" value="PAS"/>
</dbReference>
<organism evidence="5 6">
    <name type="scientific">Undibacterium flavidum</name>
    <dbReference type="NCBI Taxonomy" id="2762297"/>
    <lineage>
        <taxon>Bacteria</taxon>
        <taxon>Pseudomonadati</taxon>
        <taxon>Pseudomonadota</taxon>
        <taxon>Betaproteobacteria</taxon>
        <taxon>Burkholderiales</taxon>
        <taxon>Oxalobacteraceae</taxon>
        <taxon>Undibacterium</taxon>
    </lineage>
</organism>
<keyword evidence="6" id="KW-1185">Reference proteome</keyword>
<evidence type="ECO:0000313" key="5">
    <source>
        <dbReference type="EMBL" id="MBC3873862.1"/>
    </source>
</evidence>
<dbReference type="Pfam" id="PF00990">
    <property type="entry name" value="GGDEF"/>
    <property type="match status" value="1"/>
</dbReference>
<evidence type="ECO:0000313" key="6">
    <source>
        <dbReference type="Proteomes" id="UP000624279"/>
    </source>
</evidence>
<feature type="domain" description="EAL" evidence="3">
    <location>
        <begin position="618"/>
        <end position="872"/>
    </location>
</feature>
<dbReference type="NCBIfam" id="TIGR00229">
    <property type="entry name" value="sensory_box"/>
    <property type="match status" value="1"/>
</dbReference>
<dbReference type="SMART" id="SM00052">
    <property type="entry name" value="EAL"/>
    <property type="match status" value="1"/>
</dbReference>
<dbReference type="Pfam" id="PF13188">
    <property type="entry name" value="PAS_8"/>
    <property type="match status" value="1"/>
</dbReference>
<dbReference type="RefSeq" id="WP_186941898.1">
    <property type="nucleotide sequence ID" value="NZ_JACOGA010000008.1"/>
</dbReference>
<dbReference type="SUPFAM" id="SSF55785">
    <property type="entry name" value="PYP-like sensor domain (PAS domain)"/>
    <property type="match status" value="1"/>
</dbReference>
<sequence>MYPVNWQALLQQHPQDAVIVLIDGTIVHANSLAIELLHAKNLNEISGLRWNAFLDFSHPNQVKTHLQAGSSLLPQAIAEFCQLKTRSGQLFDVEVRLHSFPIQRQTAYVLRLRNLQTQPIAKSFHVNTGLTGLPKNSLSHEALHHEKEILEMIALDNPLTQILQDVCDRMERLLDNGSMCAIMLLDQETQKLKLAAAPGMDPDFLNEMDHLEIGLGQWTCGVAIQSAKIKITENIASSDLWHHHREIPLRYDMHSCWSVPIKTAFNTLLGTVDIYHNSQRHPSDDEQTLIMDAMHVIALAIDKKNMEHSLATSEDRYRSVVNNLTEGIMVIAPGGKILTCNPSAKRILKIQDIDTTGRRHRYFKRIFREDSSEIQIGDDPASIVLRTGEAIANLSIGMQLHDNAIVWLLVNVQPIHHSRSINKTEAVLISFTDTTEVRETERQLQYIATHDALTGLPNRHQLQQRLATALAHAYEQKVAVIFLDLDHFKNVNDTAGHAAGDGLLCDVAKRLSSCIRATDMLARLGGDEFVIVVEEFDTAQHLKELADRILTKMREPFVIDQHQYHLGTSIGISVFPHDGTDGPTLLRCADSAMYLAKELGRNNYQFFTSDLMIRAQHRYTLERNLRRALVDEEFLLYYQPKVSLDDGKIVGAEALIRWHMPEMGVIEPNEFVPFSEEIGLIVPMGRWVLSKACEQAQKWRQQFNIDFKISVNISPKQFQDPKLPQFILDVLLASGLPAHALQLEITEGLLMVEAEHLSLVFDAIKTLGISISLDDFGTGFSSLSYLQRFPIDNLKIDRSFIHEIPENQDSVVLTKAIIAMSSALGMSVTAEGVENLAQQNFLKEAGCDEIQGFYFSKPISVEDFSQLLSQHTSTSSAN</sequence>
<dbReference type="InterPro" id="IPR035965">
    <property type="entry name" value="PAS-like_dom_sf"/>
</dbReference>
<dbReference type="Gene3D" id="3.30.70.270">
    <property type="match status" value="1"/>
</dbReference>
<dbReference type="PANTHER" id="PTHR44757">
    <property type="entry name" value="DIGUANYLATE CYCLASE DGCP"/>
    <property type="match status" value="1"/>
</dbReference>
<dbReference type="InterPro" id="IPR052155">
    <property type="entry name" value="Biofilm_reg_signaling"/>
</dbReference>
<dbReference type="Pfam" id="PF13185">
    <property type="entry name" value="GAF_2"/>
    <property type="match status" value="1"/>
</dbReference>
<dbReference type="PROSITE" id="PS50883">
    <property type="entry name" value="EAL"/>
    <property type="match status" value="1"/>
</dbReference>
<dbReference type="InterPro" id="IPR029016">
    <property type="entry name" value="GAF-like_dom_sf"/>
</dbReference>
<dbReference type="InterPro" id="IPR035919">
    <property type="entry name" value="EAL_sf"/>
</dbReference>
<dbReference type="SMART" id="SM00065">
    <property type="entry name" value="GAF"/>
    <property type="match status" value="1"/>
</dbReference>
<proteinExistence type="predicted"/>
<dbReference type="PROSITE" id="PS50112">
    <property type="entry name" value="PAS"/>
    <property type="match status" value="1"/>
</dbReference>
<dbReference type="NCBIfam" id="TIGR00254">
    <property type="entry name" value="GGDEF"/>
    <property type="match status" value="1"/>
</dbReference>
<dbReference type="InterPro" id="IPR003018">
    <property type="entry name" value="GAF"/>
</dbReference>
<name>A0ABR6YBY3_9BURK</name>
<dbReference type="InterPro" id="IPR029787">
    <property type="entry name" value="Nucleotide_cyclase"/>
</dbReference>
<evidence type="ECO:0000259" key="1">
    <source>
        <dbReference type="PROSITE" id="PS50112"/>
    </source>
</evidence>
<dbReference type="SMART" id="SM00091">
    <property type="entry name" value="PAS"/>
    <property type="match status" value="2"/>
</dbReference>
<feature type="domain" description="GGDEF" evidence="4">
    <location>
        <begin position="476"/>
        <end position="609"/>
    </location>
</feature>
<dbReference type="InterPro" id="IPR001633">
    <property type="entry name" value="EAL_dom"/>
</dbReference>
<dbReference type="SUPFAM" id="SSF141868">
    <property type="entry name" value="EAL domain-like"/>
    <property type="match status" value="1"/>
</dbReference>
<dbReference type="Proteomes" id="UP000624279">
    <property type="component" value="Unassembled WGS sequence"/>
</dbReference>
<dbReference type="Gene3D" id="3.20.20.450">
    <property type="entry name" value="EAL domain"/>
    <property type="match status" value="1"/>
</dbReference>